<evidence type="ECO:0000313" key="5">
    <source>
        <dbReference type="EMBL" id="CDZ41505.1"/>
    </source>
</evidence>
<comment type="subcellular location">
    <subcellularLocation>
        <location evidence="1">Periplasm</location>
    </subcellularLocation>
</comment>
<dbReference type="InterPro" id="IPR006311">
    <property type="entry name" value="TAT_signal"/>
</dbReference>
<dbReference type="GO" id="GO:0033294">
    <property type="term" value="F:ectoine binding"/>
    <property type="evidence" value="ECO:0007669"/>
    <property type="project" value="InterPro"/>
</dbReference>
<dbReference type="Proteomes" id="UP000039660">
    <property type="component" value="Unassembled WGS sequence"/>
</dbReference>
<dbReference type="InterPro" id="IPR001638">
    <property type="entry name" value="Solute-binding_3/MltF_N"/>
</dbReference>
<dbReference type="PANTHER" id="PTHR35936:SF17">
    <property type="entry name" value="ARGININE-BINDING EXTRACELLULAR PROTEIN ARTP"/>
    <property type="match status" value="1"/>
</dbReference>
<proteinExistence type="predicted"/>
<accession>A0A0T7G2F2</accession>
<evidence type="ECO:0000256" key="1">
    <source>
        <dbReference type="ARBA" id="ARBA00004418"/>
    </source>
</evidence>
<protein>
    <submittedName>
        <fullName evidence="5">Ectoine/hydroxyectoine ABC transporter solute-binding protein</fullName>
    </submittedName>
</protein>
<reference evidence="7 8" key="1">
    <citation type="submission" date="2014-08" db="EMBL/GenBank/DDBJ databases">
        <authorList>
            <person name="Chen Y.-H."/>
        </authorList>
    </citation>
    <scope>NUCLEOTIDE SEQUENCE [LARGE SCALE GENOMIC DNA]</scope>
</reference>
<dbReference type="RefSeq" id="WP_046638414.1">
    <property type="nucleotide sequence ID" value="NZ_CCRH01000034.1"/>
</dbReference>
<dbReference type="GO" id="GO:0042597">
    <property type="term" value="C:periplasmic space"/>
    <property type="evidence" value="ECO:0007669"/>
    <property type="project" value="UniProtKB-SubCell"/>
</dbReference>
<dbReference type="PROSITE" id="PS51318">
    <property type="entry name" value="TAT"/>
    <property type="match status" value="1"/>
</dbReference>
<evidence type="ECO:0000313" key="8">
    <source>
        <dbReference type="Proteomes" id="UP000046176"/>
    </source>
</evidence>
<feature type="domain" description="Solute-binding protein family 3/N-terminal" evidence="4">
    <location>
        <begin position="42"/>
        <end position="276"/>
    </location>
</feature>
<evidence type="ECO:0000259" key="4">
    <source>
        <dbReference type="SMART" id="SM00062"/>
    </source>
</evidence>
<dbReference type="Pfam" id="PF00497">
    <property type="entry name" value="SBP_bac_3"/>
    <property type="match status" value="1"/>
</dbReference>
<dbReference type="GO" id="GO:0051470">
    <property type="term" value="P:ectoine transmembrane transport"/>
    <property type="evidence" value="ECO:0007669"/>
    <property type="project" value="InterPro"/>
</dbReference>
<dbReference type="InterPro" id="IPR014337">
    <property type="entry name" value="Ectoine_EhuB"/>
</dbReference>
<dbReference type="SMART" id="SM00062">
    <property type="entry name" value="PBPb"/>
    <property type="match status" value="1"/>
</dbReference>
<dbReference type="EMBL" id="CCRH01000034">
    <property type="protein sequence ID" value="CDZ41505.1"/>
    <property type="molecule type" value="Genomic_DNA"/>
</dbReference>
<dbReference type="Proteomes" id="UP000046176">
    <property type="component" value="Unassembled WGS sequence"/>
</dbReference>
<dbReference type="SUPFAM" id="SSF53850">
    <property type="entry name" value="Periplasmic binding protein-like II"/>
    <property type="match status" value="1"/>
</dbReference>
<gene>
    <name evidence="5" type="ORF">NGAL_HAMBI1145_59280</name>
    <name evidence="6" type="ORF">NGAL_HAMBI1189_57200</name>
</gene>
<evidence type="ECO:0000256" key="2">
    <source>
        <dbReference type="ARBA" id="ARBA00022729"/>
    </source>
</evidence>
<feature type="signal peptide" evidence="3">
    <location>
        <begin position="1"/>
        <end position="30"/>
    </location>
</feature>
<organism evidence="5 8">
    <name type="scientific">Neorhizobium galegae bv. officinalis</name>
    <dbReference type="NCBI Taxonomy" id="323656"/>
    <lineage>
        <taxon>Bacteria</taxon>
        <taxon>Pseudomonadati</taxon>
        <taxon>Pseudomonadota</taxon>
        <taxon>Alphaproteobacteria</taxon>
        <taxon>Hyphomicrobiales</taxon>
        <taxon>Rhizobiaceae</taxon>
        <taxon>Rhizobium/Agrobacterium group</taxon>
        <taxon>Neorhizobium</taxon>
    </lineage>
</organism>
<evidence type="ECO:0000256" key="3">
    <source>
        <dbReference type="SAM" id="SignalP"/>
    </source>
</evidence>
<keyword evidence="2 3" id="KW-0732">Signal</keyword>
<dbReference type="NCBIfam" id="TIGR02995">
    <property type="entry name" value="ectoine_ehuB"/>
    <property type="match status" value="1"/>
</dbReference>
<evidence type="ECO:0000313" key="7">
    <source>
        <dbReference type="Proteomes" id="UP000039660"/>
    </source>
</evidence>
<dbReference type="PANTHER" id="PTHR35936">
    <property type="entry name" value="MEMBRANE-BOUND LYTIC MUREIN TRANSGLYCOSYLASE F"/>
    <property type="match status" value="1"/>
</dbReference>
<evidence type="ECO:0000313" key="6">
    <source>
        <dbReference type="EMBL" id="CDZ54851.1"/>
    </source>
</evidence>
<dbReference type="OrthoDB" id="9768183at2"/>
<dbReference type="Gene3D" id="3.40.190.10">
    <property type="entry name" value="Periplasmic binding protein-like II"/>
    <property type="match status" value="2"/>
</dbReference>
<dbReference type="AlphaFoldDB" id="A0A0T7G2F2"/>
<name>A0A0T7G2F2_NEOGA</name>
<feature type="chain" id="PRO_5007432763" evidence="3">
    <location>
        <begin position="31"/>
        <end position="295"/>
    </location>
</feature>
<dbReference type="EMBL" id="CCRK01000028">
    <property type="protein sequence ID" value="CDZ54851.1"/>
    <property type="molecule type" value="Genomic_DNA"/>
</dbReference>
<sequence length="295" mass="30989">MSSVQISRRFLGIAAAVAVAASLIAPEASAQSLKEKALSGDAIIIGIHNQVPWGFKAPDGGVAGVHPDMIRAVLEPLGVKKIEFVVVDFGALIPSLISKRIDAVASGLAITPQRCEQVIFSEPDLAIGDGVLVKKGNPLNIHSYDDIAKKAAVRMAGGRGSSNTENAIKAGIPKDRVQQFQDVQAGVAALMAGRIDAITFSAGTAIGVLQDPNIQGIERATPFTGLVIDGKPIVNYAAIAFRPEDAALRDLYNEGLRKMKAEGKLKAILAKSGFSETEIAPDNVKAKDLCGVNYR</sequence>